<evidence type="ECO:0000313" key="3">
    <source>
        <dbReference type="Proteomes" id="UP000193431"/>
    </source>
</evidence>
<keyword evidence="1" id="KW-1133">Transmembrane helix</keyword>
<evidence type="ECO:0000256" key="1">
    <source>
        <dbReference type="SAM" id="Phobius"/>
    </source>
</evidence>
<protein>
    <submittedName>
        <fullName evidence="2">Uncharacterized protein</fullName>
    </submittedName>
</protein>
<proteinExistence type="predicted"/>
<name>A0A1W6MNU4_9FLAO</name>
<evidence type="ECO:0000313" key="2">
    <source>
        <dbReference type="EMBL" id="ARN79139.1"/>
    </source>
</evidence>
<dbReference type="EMBL" id="CP019344">
    <property type="protein sequence ID" value="ARN79139.1"/>
    <property type="molecule type" value="Genomic_DNA"/>
</dbReference>
<accession>A0A1W6MNU4</accession>
<feature type="transmembrane region" description="Helical" evidence="1">
    <location>
        <begin position="54"/>
        <end position="72"/>
    </location>
</feature>
<dbReference type="Proteomes" id="UP000193431">
    <property type="component" value="Chromosome"/>
</dbReference>
<dbReference type="AlphaFoldDB" id="A0A1W6MNU4"/>
<keyword evidence="1" id="KW-0812">Transmembrane</keyword>
<gene>
    <name evidence="2" type="ORF">BST97_14735</name>
</gene>
<keyword evidence="3" id="KW-1185">Reference proteome</keyword>
<keyword evidence="1" id="KW-0472">Membrane</keyword>
<dbReference type="RefSeq" id="WP_085767944.1">
    <property type="nucleotide sequence ID" value="NZ_CP019344.1"/>
</dbReference>
<feature type="transmembrane region" description="Helical" evidence="1">
    <location>
        <begin position="79"/>
        <end position="100"/>
    </location>
</feature>
<sequence length="112" mass="13130">MAKEKAPYKEVEIKFPENKTITLKSGMLCKLEIKGMAGNRYEVEGNWYFRNSSFLTSALVVIYIITMNLILMRFDSQGIWKYVITIIISLLFFVSIFNFFSKLCKFELVEMN</sequence>
<organism evidence="2 3">
    <name type="scientific">Nonlabens spongiae</name>
    <dbReference type="NCBI Taxonomy" id="331648"/>
    <lineage>
        <taxon>Bacteria</taxon>
        <taxon>Pseudomonadati</taxon>
        <taxon>Bacteroidota</taxon>
        <taxon>Flavobacteriia</taxon>
        <taxon>Flavobacteriales</taxon>
        <taxon>Flavobacteriaceae</taxon>
        <taxon>Nonlabens</taxon>
    </lineage>
</organism>
<reference evidence="2 3" key="1">
    <citation type="submission" date="2016-11" db="EMBL/GenBank/DDBJ databases">
        <title>Trade-off between light-utilization and light-protection in marine flavobacteria.</title>
        <authorList>
            <person name="Kumagai Y."/>
        </authorList>
    </citation>
    <scope>NUCLEOTIDE SEQUENCE [LARGE SCALE GENOMIC DNA]</scope>
    <source>
        <strain evidence="2 3">JCM 13191</strain>
    </source>
</reference>